<gene>
    <name evidence="2" type="ORF">BJ999_000957</name>
</gene>
<dbReference type="SUPFAM" id="SSF54427">
    <property type="entry name" value="NTF2-like"/>
    <property type="match status" value="1"/>
</dbReference>
<evidence type="ECO:0000259" key="1">
    <source>
        <dbReference type="Pfam" id="PF12680"/>
    </source>
</evidence>
<evidence type="ECO:0000313" key="3">
    <source>
        <dbReference type="Proteomes" id="UP000591272"/>
    </source>
</evidence>
<dbReference type="Pfam" id="PF12680">
    <property type="entry name" value="SnoaL_2"/>
    <property type="match status" value="1"/>
</dbReference>
<keyword evidence="2" id="KW-0413">Isomerase</keyword>
<dbReference type="GO" id="GO:0016853">
    <property type="term" value="F:isomerase activity"/>
    <property type="evidence" value="ECO:0007669"/>
    <property type="project" value="UniProtKB-KW"/>
</dbReference>
<accession>A0A7Y9G6A0</accession>
<organism evidence="2 3">
    <name type="scientific">Actinomadura citrea</name>
    <dbReference type="NCBI Taxonomy" id="46158"/>
    <lineage>
        <taxon>Bacteria</taxon>
        <taxon>Bacillati</taxon>
        <taxon>Actinomycetota</taxon>
        <taxon>Actinomycetes</taxon>
        <taxon>Streptosporangiales</taxon>
        <taxon>Thermomonosporaceae</taxon>
        <taxon>Actinomadura</taxon>
    </lineage>
</organism>
<evidence type="ECO:0000313" key="2">
    <source>
        <dbReference type="EMBL" id="NYE10661.1"/>
    </source>
</evidence>
<sequence>MTARKLAADYLAALERGDLEGVLALFHPEAVVHSPLYGPLPAAEFYPRLLADTGRSELHLRGVTQGERLVGVWFRFDWTLSSGTAAGFECVDMLELDGEGLITTLRIFYDTATTRSAFERETGGSWRHTT</sequence>
<proteinExistence type="predicted"/>
<dbReference type="InterPro" id="IPR032710">
    <property type="entry name" value="NTF2-like_dom_sf"/>
</dbReference>
<dbReference type="InterPro" id="IPR037401">
    <property type="entry name" value="SnoaL-like"/>
</dbReference>
<dbReference type="Proteomes" id="UP000591272">
    <property type="component" value="Unassembled WGS sequence"/>
</dbReference>
<dbReference type="AlphaFoldDB" id="A0A7Y9G6A0"/>
<feature type="domain" description="SnoaL-like" evidence="1">
    <location>
        <begin position="8"/>
        <end position="103"/>
    </location>
</feature>
<protein>
    <submittedName>
        <fullName evidence="2">Ketosteroid isomerase-like protein</fullName>
    </submittedName>
</protein>
<dbReference type="Gene3D" id="3.10.450.50">
    <property type="match status" value="1"/>
</dbReference>
<keyword evidence="3" id="KW-1185">Reference proteome</keyword>
<comment type="caution">
    <text evidence="2">The sequence shown here is derived from an EMBL/GenBank/DDBJ whole genome shotgun (WGS) entry which is preliminary data.</text>
</comment>
<name>A0A7Y9G6A0_9ACTN</name>
<dbReference type="EMBL" id="JACCBT010000001">
    <property type="protein sequence ID" value="NYE10661.1"/>
    <property type="molecule type" value="Genomic_DNA"/>
</dbReference>
<reference evidence="2 3" key="1">
    <citation type="submission" date="2020-07" db="EMBL/GenBank/DDBJ databases">
        <title>Sequencing the genomes of 1000 actinobacteria strains.</title>
        <authorList>
            <person name="Klenk H.-P."/>
        </authorList>
    </citation>
    <scope>NUCLEOTIDE SEQUENCE [LARGE SCALE GENOMIC DNA]</scope>
    <source>
        <strain evidence="2 3">DSM 43461</strain>
    </source>
</reference>
<dbReference type="RefSeq" id="WP_179832158.1">
    <property type="nucleotide sequence ID" value="NZ_BMRD01000006.1"/>
</dbReference>